<feature type="domain" description="Autotransporter" evidence="3">
    <location>
        <begin position="788"/>
        <end position="1070"/>
    </location>
</feature>
<gene>
    <name evidence="4" type="ORF">GBB84_27975</name>
</gene>
<evidence type="ECO:0000313" key="4">
    <source>
        <dbReference type="EMBL" id="MPQ54705.1"/>
    </source>
</evidence>
<proteinExistence type="predicted"/>
<dbReference type="AlphaFoldDB" id="A0A6L5EJA7"/>
<dbReference type="Proteomes" id="UP000475079">
    <property type="component" value="Unassembled WGS sequence"/>
</dbReference>
<dbReference type="SUPFAM" id="SSF51126">
    <property type="entry name" value="Pectin lyase-like"/>
    <property type="match status" value="1"/>
</dbReference>
<feature type="chain" id="PRO_5026822165" evidence="2">
    <location>
        <begin position="35"/>
        <end position="1070"/>
    </location>
</feature>
<sequence length="1070" mass="114224">MTLLSAFYRHKRHFQITAIALAISGALVSSQVHAVVTTYVRASDGQEVTLTPNEQYIMNDTAALLASNAGTISGEGVSLTVNYVTGGLAVISAQSGGKVVLTGATINYLKNQPSYSIDRTQAIQVTGQNSLVDISDSRIESFNYIAKVLAGATARFHNTVMIAHMHGLNAKDIGSSIHVTDSDITFLGQSTGLNARNGALLTARNTYIHGDVSYGSSLSWDSNFPVQNQTQATKGIYDNVTIETQRNENVGYAIWQIGRSQFLMNDSHIITHGNNTSAVFADKSQEISEVRNTKMETLGNNAIAVGMRNGSQILLADNSEIITSGDNSYALYAHHNNSDNVAPTTITASDTAITLYGTGSYGVSTESAGSQVYLDNVQLTTHGVTSTGLIAKTAGSILHANRLNAQIHGATSVGVRIQNGADVQLNNSLLKMTGNGSHGIVFNTASTSDANSLQVTGSHIETNDGYAIQNESGSLALNLNDSMIIGRSGGEIDVAINVKDLSSSRRSGAVDITADNSHIFGDIISQSMNANRSLDVTLNHASTFTGRTPDVDTMTLNDTSQWNMTDSSTVATLSNNGSVVFSSPGNSGAFKTLTVNGNYSGGGNVTINTTLGDDDSETDKLVVQGNTSGTTGLFVNNHNGGGAQTTDGIEIITVAGESEGIFTLRNRVVAGAYEYHAAKTGKNWYLTSSVYEEPEEPVTPTDPETPVTSPDPATPATPSDPAAPATPSEPAIPESPNQPAEESGGGGVKVIRPEAGAYVANLAQANTMFVSRLHDRLGETQYTDFLTGEKKVTSMWLRQDGGHTRSKTQSGQLKTQSNRYVVQIGGDIAQWSHSGLDRFHLGVMAGYGYAQGNTNAKYSAYKAKNRVDGYSLGMYGTWYANQQDKSGFYVDSWVQHAWFTNSVQGDGLSKEKYDSQGWLASVEAGYSFNLSQHDNVSYWIQPKAQVVWMGVHADKHDETNGTKVTGNSGNLSTRLGLRAYRQEQRETDAGTTRALQPFVEVNWLHNTKNVGVTMNDVSDYQAGARNIGEAKVGIEGNINKKMSVWGSVAQQIGDHGYRDSQASIGIKYSF</sequence>
<dbReference type="PROSITE" id="PS51208">
    <property type="entry name" value="AUTOTRANSPORTER"/>
    <property type="match status" value="1"/>
</dbReference>
<dbReference type="InterPro" id="IPR011050">
    <property type="entry name" value="Pectin_lyase_fold/virulence"/>
</dbReference>
<evidence type="ECO:0000256" key="1">
    <source>
        <dbReference type="SAM" id="MobiDB-lite"/>
    </source>
</evidence>
<reference evidence="4 5" key="1">
    <citation type="submission" date="2019-10" db="EMBL/GenBank/DDBJ databases">
        <title>Characterization of a new Citrobacter species.</title>
        <authorList>
            <person name="Goncalves Ribeiro T."/>
            <person name="Izdebski R."/>
            <person name="Urbanowicz P."/>
            <person name="Carmeli Y."/>
            <person name="Gniadkowski M."/>
            <person name="Peixe L."/>
        </authorList>
    </citation>
    <scope>NUCLEOTIDE SEQUENCE [LARGE SCALE GENOMIC DNA]</scope>
    <source>
        <strain evidence="4 5">NMI7905_11</strain>
    </source>
</reference>
<dbReference type="GO" id="GO:0019867">
    <property type="term" value="C:outer membrane"/>
    <property type="evidence" value="ECO:0007669"/>
    <property type="project" value="InterPro"/>
</dbReference>
<organism evidence="4 5">
    <name type="scientific">Citrobacter telavivensis</name>
    <dbReference type="NCBI Taxonomy" id="2653932"/>
    <lineage>
        <taxon>Bacteria</taxon>
        <taxon>Pseudomonadati</taxon>
        <taxon>Pseudomonadota</taxon>
        <taxon>Gammaproteobacteria</taxon>
        <taxon>Enterobacterales</taxon>
        <taxon>Enterobacteriaceae</taxon>
        <taxon>Citrobacter</taxon>
    </lineage>
</organism>
<dbReference type="Pfam" id="PF18883">
    <property type="entry name" value="AC_1"/>
    <property type="match status" value="1"/>
</dbReference>
<dbReference type="Gene3D" id="2.40.128.130">
    <property type="entry name" value="Autotransporter beta-domain"/>
    <property type="match status" value="1"/>
</dbReference>
<keyword evidence="5" id="KW-1185">Reference proteome</keyword>
<dbReference type="PANTHER" id="PTHR12338:SF5">
    <property type="entry name" value="ANTIGEN 43-RELATED"/>
    <property type="match status" value="1"/>
</dbReference>
<dbReference type="CDD" id="cd01344">
    <property type="entry name" value="PL2_Passenger_AT"/>
    <property type="match status" value="1"/>
</dbReference>
<keyword evidence="2" id="KW-0732">Signal</keyword>
<feature type="region of interest" description="Disordered" evidence="1">
    <location>
        <begin position="691"/>
        <end position="749"/>
    </location>
</feature>
<accession>A0A6L5EJA7</accession>
<dbReference type="InterPro" id="IPR005546">
    <property type="entry name" value="Autotransporte_beta"/>
</dbReference>
<dbReference type="SMART" id="SM00869">
    <property type="entry name" value="Autotransporter"/>
    <property type="match status" value="1"/>
</dbReference>
<dbReference type="InterPro" id="IPR050909">
    <property type="entry name" value="Bact_Autotransporter_VF"/>
</dbReference>
<evidence type="ECO:0000256" key="2">
    <source>
        <dbReference type="SAM" id="SignalP"/>
    </source>
</evidence>
<dbReference type="SUPFAM" id="SSF103515">
    <property type="entry name" value="Autotransporter"/>
    <property type="match status" value="1"/>
</dbReference>
<feature type="compositionally biased region" description="Low complexity" evidence="1">
    <location>
        <begin position="698"/>
        <end position="735"/>
    </location>
</feature>
<feature type="signal peptide" evidence="2">
    <location>
        <begin position="1"/>
        <end position="34"/>
    </location>
</feature>
<dbReference type="InterPro" id="IPR036709">
    <property type="entry name" value="Autotransporte_beta_dom_sf"/>
</dbReference>
<dbReference type="EMBL" id="WHIY01000040">
    <property type="protein sequence ID" value="MPQ54705.1"/>
    <property type="molecule type" value="Genomic_DNA"/>
</dbReference>
<name>A0A6L5EJA7_9ENTR</name>
<dbReference type="InterPro" id="IPR012332">
    <property type="entry name" value="Autotransporter_pectin_lyase_C"/>
</dbReference>
<evidence type="ECO:0000313" key="5">
    <source>
        <dbReference type="Proteomes" id="UP000475079"/>
    </source>
</evidence>
<protein>
    <submittedName>
        <fullName evidence="4">Autotransporter outer membrane beta-barrel domain-containing protein</fullName>
    </submittedName>
</protein>
<evidence type="ECO:0000259" key="3">
    <source>
        <dbReference type="PROSITE" id="PS51208"/>
    </source>
</evidence>
<dbReference type="RefSeq" id="WP_152404708.1">
    <property type="nucleotide sequence ID" value="NZ_WHIY01000040.1"/>
</dbReference>
<dbReference type="Gene3D" id="2.160.20.20">
    <property type="match status" value="1"/>
</dbReference>
<dbReference type="PANTHER" id="PTHR12338">
    <property type="entry name" value="AUTOTRANSPORTER"/>
    <property type="match status" value="1"/>
</dbReference>
<comment type="caution">
    <text evidence="4">The sequence shown here is derived from an EMBL/GenBank/DDBJ whole genome shotgun (WGS) entry which is preliminary data.</text>
</comment>
<dbReference type="InterPro" id="IPR043990">
    <property type="entry name" value="AC_1"/>
</dbReference>
<dbReference type="Pfam" id="PF03797">
    <property type="entry name" value="Autotransporter"/>
    <property type="match status" value="1"/>
</dbReference>
<dbReference type="NCBIfam" id="TIGR01414">
    <property type="entry name" value="autotrans_barl"/>
    <property type="match status" value="1"/>
</dbReference>
<dbReference type="InterPro" id="IPR006315">
    <property type="entry name" value="OM_autotransptr_brl_dom"/>
</dbReference>